<dbReference type="Proteomes" id="UP000265716">
    <property type="component" value="Unassembled WGS sequence"/>
</dbReference>
<gene>
    <name evidence="6" type="ORF">DYB26_010806</name>
    <name evidence="3" type="ORF">DYB30_003148</name>
    <name evidence="5" type="ORF">DYB31_002086</name>
    <name evidence="4" type="ORF">DYB38_008117</name>
</gene>
<evidence type="ECO:0000256" key="1">
    <source>
        <dbReference type="SAM" id="MobiDB-lite"/>
    </source>
</evidence>
<evidence type="ECO:0000259" key="2">
    <source>
        <dbReference type="Pfam" id="PF10988"/>
    </source>
</evidence>
<sequence length="351" mass="36895">MGKAESKKQPVVTRTWVFKESEVRGLRESIPNGKVFVSCHDSKTVETNTGTTLVHATGLAADLEMIQAHVHLHRLGGRVLDLSVDDNPKLEGRILIEVYVDEANPLTSVESTCSSRVVLEDGSLARSSVTIHKLGSGSVYVNFLNDLDIDELFVTLTGSGTIACMAPQLTITKSLVSTVQGSGGIQFLGNHIRAPSISASINGSGSTLFDAANLVAYDVVSSVVGSGSIRYAHAGSVDQHRLSVSGSGKVVTNALLANSAAVSIVGSGTIVTQAMESLHGAVVGSGSVEYVEPSPKHIQVTTSSRGEHVKLADRKPSKAATPPTVPTRDIEDDVFSFSGSFLGWLNVKFNA</sequence>
<dbReference type="AlphaFoldDB" id="A0A397CI76"/>
<evidence type="ECO:0000313" key="9">
    <source>
        <dbReference type="Proteomes" id="UP000266643"/>
    </source>
</evidence>
<organism evidence="4 7">
    <name type="scientific">Aphanomyces astaci</name>
    <name type="common">Crayfish plague agent</name>
    <dbReference type="NCBI Taxonomy" id="112090"/>
    <lineage>
        <taxon>Eukaryota</taxon>
        <taxon>Sar</taxon>
        <taxon>Stramenopiles</taxon>
        <taxon>Oomycota</taxon>
        <taxon>Saprolegniomycetes</taxon>
        <taxon>Saprolegniales</taxon>
        <taxon>Verrucalvaceae</taxon>
        <taxon>Aphanomyces</taxon>
    </lineage>
</organism>
<proteinExistence type="predicted"/>
<evidence type="ECO:0000313" key="7">
    <source>
        <dbReference type="Proteomes" id="UP000265716"/>
    </source>
</evidence>
<feature type="domain" description="Putative auto-transporter adhesin head GIN" evidence="2">
    <location>
        <begin position="175"/>
        <end position="291"/>
    </location>
</feature>
<dbReference type="InterPro" id="IPR021255">
    <property type="entry name" value="DUF2807"/>
</dbReference>
<accession>A0A397CI76</accession>
<dbReference type="EMBL" id="QUTD01008472">
    <property type="protein sequence ID" value="RHY46092.1"/>
    <property type="molecule type" value="Genomic_DNA"/>
</dbReference>
<dbReference type="PANTHER" id="PTHR39200:SF1">
    <property type="entry name" value="AUTO-TRANSPORTER ADHESIN HEAD GIN DOMAIN-CONTAINING PROTEIN-RELATED"/>
    <property type="match status" value="1"/>
</dbReference>
<dbReference type="Proteomes" id="UP000266196">
    <property type="component" value="Unassembled WGS sequence"/>
</dbReference>
<dbReference type="EMBL" id="QUTC01007631">
    <property type="protein sequence ID" value="RHY46992.1"/>
    <property type="molecule type" value="Genomic_DNA"/>
</dbReference>
<evidence type="ECO:0000313" key="5">
    <source>
        <dbReference type="EMBL" id="RHY93478.1"/>
    </source>
</evidence>
<evidence type="ECO:0000313" key="10">
    <source>
        <dbReference type="Proteomes" id="UP000286510"/>
    </source>
</evidence>
<dbReference type="Proteomes" id="UP000286510">
    <property type="component" value="Unassembled WGS sequence"/>
</dbReference>
<evidence type="ECO:0000313" key="3">
    <source>
        <dbReference type="EMBL" id="RHY46092.1"/>
    </source>
</evidence>
<feature type="region of interest" description="Disordered" evidence="1">
    <location>
        <begin position="303"/>
        <end position="326"/>
    </location>
</feature>
<reference evidence="7 8" key="1">
    <citation type="submission" date="2018-08" db="EMBL/GenBank/DDBJ databases">
        <title>Aphanomyces genome sequencing and annotation.</title>
        <authorList>
            <person name="Minardi D."/>
            <person name="Oidtmann B."/>
            <person name="Van Der Giezen M."/>
            <person name="Studholme D.J."/>
        </authorList>
    </citation>
    <scope>NUCLEOTIDE SEQUENCE [LARGE SCALE GENOMIC DNA]</scope>
    <source>
        <strain evidence="5 8">197901</strain>
        <strain evidence="3 9">D2</strain>
        <strain evidence="6 10">FDL457</strain>
        <strain evidence="4 7">SA</strain>
    </source>
</reference>
<protein>
    <recommendedName>
        <fullName evidence="2">Putative auto-transporter adhesin head GIN domain-containing protein</fullName>
    </recommendedName>
</protein>
<feature type="compositionally biased region" description="Basic and acidic residues" evidence="1">
    <location>
        <begin position="305"/>
        <end position="316"/>
    </location>
</feature>
<dbReference type="EMBL" id="QUTE01017354">
    <property type="protein sequence ID" value="RHY93478.1"/>
    <property type="molecule type" value="Genomic_DNA"/>
</dbReference>
<dbReference type="VEuPathDB" id="FungiDB:H257_10756"/>
<dbReference type="PANTHER" id="PTHR39200">
    <property type="entry name" value="HYPOTHETICAL EXPORTED PROTEIN"/>
    <property type="match status" value="1"/>
</dbReference>
<dbReference type="EMBL" id="QUTF01013755">
    <property type="protein sequence ID" value="RHZ16224.1"/>
    <property type="molecule type" value="Genomic_DNA"/>
</dbReference>
<evidence type="ECO:0000313" key="8">
    <source>
        <dbReference type="Proteomes" id="UP000266196"/>
    </source>
</evidence>
<evidence type="ECO:0000313" key="6">
    <source>
        <dbReference type="EMBL" id="RHZ16224.1"/>
    </source>
</evidence>
<evidence type="ECO:0000313" key="4">
    <source>
        <dbReference type="EMBL" id="RHY46992.1"/>
    </source>
</evidence>
<dbReference type="Pfam" id="PF10988">
    <property type="entry name" value="DUF2807"/>
    <property type="match status" value="1"/>
</dbReference>
<name>A0A397CI76_APHAT</name>
<comment type="caution">
    <text evidence="4">The sequence shown here is derived from an EMBL/GenBank/DDBJ whole genome shotgun (WGS) entry which is preliminary data.</text>
</comment>
<dbReference type="Proteomes" id="UP000266643">
    <property type="component" value="Unassembled WGS sequence"/>
</dbReference>
<dbReference type="Gene3D" id="2.160.20.120">
    <property type="match status" value="1"/>
</dbReference>